<feature type="region of interest" description="Disordered" evidence="1">
    <location>
        <begin position="476"/>
        <end position="504"/>
    </location>
</feature>
<proteinExistence type="predicted"/>
<accession>A0A1E4T091</accession>
<protein>
    <submittedName>
        <fullName evidence="2">Uncharacterized protein</fullName>
    </submittedName>
</protein>
<evidence type="ECO:0000313" key="3">
    <source>
        <dbReference type="Proteomes" id="UP000094801"/>
    </source>
</evidence>
<evidence type="ECO:0000256" key="1">
    <source>
        <dbReference type="SAM" id="MobiDB-lite"/>
    </source>
</evidence>
<sequence length="529" mass="59637">MMLSNRDFHYNDMDLNLNFDSESLTLSTRQSKHSVKQKNSARTLVPSLAEMYDYGDMDSQIGNTHKDIIVSRCELIPEFDPHPIIEIPKFIDHNDHKTDQYSYQLPELHQQKQQHPNFEPYSKSSIEQQSTTKSLPYQYHAPEFMFNVPEPIAEEDTNDLEEQHTKSDEFDCVLGNDLSEMPMHLEVKAPSSAHIGNNTHGMKHISFETWKKNPDSWLDDKERLGGIPVFYSSTDLRETDTGLKNDSQYLGSPFLPRSFSGPPIMYSTNSGEVIDSSQSLNNCNEGQTNYEFEYSGKGNSGFCDLGPETNTEVVNDCENIYSESLYRMSLSPSIEQLTNHANNSLEEGSNGYKFGGTDFTAERESLEISRASTITQQLRGSPTMTNRKQHERSRSSSPLKRLRSLKFRKSGSFTGNNELLKSQSQPELNFEYIKSLQSSPKNHVHKKTASSISLKTPIKGPNGALIFSMSQAGSDCLISDSDEQDGTQESDKTVDSGSSSLPSVVIGEYDKEKWRAIKNRLMEVGAEDE</sequence>
<feature type="region of interest" description="Disordered" evidence="1">
    <location>
        <begin position="374"/>
        <end position="401"/>
    </location>
</feature>
<organism evidence="2 3">
    <name type="scientific">[Candida] arabinofermentans NRRL YB-2248</name>
    <dbReference type="NCBI Taxonomy" id="983967"/>
    <lineage>
        <taxon>Eukaryota</taxon>
        <taxon>Fungi</taxon>
        <taxon>Dikarya</taxon>
        <taxon>Ascomycota</taxon>
        <taxon>Saccharomycotina</taxon>
        <taxon>Pichiomycetes</taxon>
        <taxon>Pichiales</taxon>
        <taxon>Pichiaceae</taxon>
        <taxon>Ogataea</taxon>
        <taxon>Ogataea/Candida clade</taxon>
    </lineage>
</organism>
<feature type="compositionally biased region" description="Polar residues" evidence="1">
    <location>
        <begin position="374"/>
        <end position="386"/>
    </location>
</feature>
<reference evidence="3" key="1">
    <citation type="submission" date="2016-04" db="EMBL/GenBank/DDBJ databases">
        <title>Comparative genomics of biotechnologically important yeasts.</title>
        <authorList>
            <consortium name="DOE Joint Genome Institute"/>
            <person name="Riley R."/>
            <person name="Haridas S."/>
            <person name="Wolfe K.H."/>
            <person name="Lopes M.R."/>
            <person name="Hittinger C.T."/>
            <person name="Goker M."/>
            <person name="Salamov A."/>
            <person name="Wisecaver J."/>
            <person name="Long T.M."/>
            <person name="Aerts A.L."/>
            <person name="Barry K."/>
            <person name="Choi C."/>
            <person name="Clum A."/>
            <person name="Coughlan A.Y."/>
            <person name="Deshpande S."/>
            <person name="Douglass A.P."/>
            <person name="Hanson S.J."/>
            <person name="Klenk H.-P."/>
            <person name="Labutti K."/>
            <person name="Lapidus A."/>
            <person name="Lindquist E."/>
            <person name="Lipzen A."/>
            <person name="Meier-Kolthoff J.P."/>
            <person name="Ohm R.A."/>
            <person name="Otillar R.P."/>
            <person name="Pangilinan J."/>
            <person name="Peng Y."/>
            <person name="Rokas A."/>
            <person name="Rosa C.A."/>
            <person name="Scheuner C."/>
            <person name="Sibirny A.A."/>
            <person name="Slot J.C."/>
            <person name="Stielow J.B."/>
            <person name="Sun H."/>
            <person name="Kurtzman C.P."/>
            <person name="Blackwell M."/>
            <person name="Grigoriev I.V."/>
            <person name="Jeffries T.W."/>
        </authorList>
    </citation>
    <scope>NUCLEOTIDE SEQUENCE [LARGE SCALE GENOMIC DNA]</scope>
    <source>
        <strain evidence="3">NRRL YB-2248</strain>
    </source>
</reference>
<dbReference type="OrthoDB" id="3993318at2759"/>
<dbReference type="EMBL" id="KV453853">
    <property type="protein sequence ID" value="ODV85131.1"/>
    <property type="molecule type" value="Genomic_DNA"/>
</dbReference>
<name>A0A1E4T091_9ASCO</name>
<dbReference type="AlphaFoldDB" id="A0A1E4T091"/>
<gene>
    <name evidence="2" type="ORF">CANARDRAFT_176111</name>
</gene>
<dbReference type="Proteomes" id="UP000094801">
    <property type="component" value="Unassembled WGS sequence"/>
</dbReference>
<keyword evidence="3" id="KW-1185">Reference proteome</keyword>
<evidence type="ECO:0000313" key="2">
    <source>
        <dbReference type="EMBL" id="ODV85131.1"/>
    </source>
</evidence>